<keyword evidence="6 8" id="KW-0472">Membrane</keyword>
<gene>
    <name evidence="13" type="ORF">G5B91_01965</name>
    <name evidence="12" type="ORF">I5I61_03515</name>
</gene>
<dbReference type="PANTHER" id="PTHR45138:SF9">
    <property type="entry name" value="DIGUANYLATE CYCLASE DGCM-RELATED"/>
    <property type="match status" value="1"/>
</dbReference>
<evidence type="ECO:0000256" key="5">
    <source>
        <dbReference type="ARBA" id="ARBA00022989"/>
    </source>
</evidence>
<dbReference type="InterPro" id="IPR043128">
    <property type="entry name" value="Rev_trsase/Diguanyl_cyclase"/>
</dbReference>
<dbReference type="EMBL" id="JADTFC010000005">
    <property type="protein sequence ID" value="MBG6286503.1"/>
    <property type="molecule type" value="Genomic_DNA"/>
</dbReference>
<dbReference type="Pfam" id="PF03924">
    <property type="entry name" value="CHASE"/>
    <property type="match status" value="1"/>
</dbReference>
<dbReference type="InterPro" id="IPR006189">
    <property type="entry name" value="CHASE_dom"/>
</dbReference>
<dbReference type="InterPro" id="IPR042240">
    <property type="entry name" value="CHASE_sf"/>
</dbReference>
<comment type="cofactor">
    <cofactor evidence="1">
        <name>Mg(2+)</name>
        <dbReference type="ChEBI" id="CHEBI:18420"/>
    </cofactor>
</comment>
<dbReference type="SUPFAM" id="SSF55785">
    <property type="entry name" value="PYP-like sensor domain (PAS domain)"/>
    <property type="match status" value="1"/>
</dbReference>
<dbReference type="NCBIfam" id="TIGR00229">
    <property type="entry name" value="sensory_box"/>
    <property type="match status" value="1"/>
</dbReference>
<protein>
    <recommendedName>
        <fullName evidence="3">diguanylate cyclase</fullName>
        <ecNumber evidence="3">2.7.7.65</ecNumber>
    </recommendedName>
</protein>
<evidence type="ECO:0000259" key="9">
    <source>
        <dbReference type="PROSITE" id="PS50112"/>
    </source>
</evidence>
<proteinExistence type="predicted"/>
<feature type="domain" description="CHASE" evidence="10">
    <location>
        <begin position="110"/>
        <end position="199"/>
    </location>
</feature>
<evidence type="ECO:0000256" key="7">
    <source>
        <dbReference type="ARBA" id="ARBA00034247"/>
    </source>
</evidence>
<dbReference type="RefSeq" id="WP_024765747.1">
    <property type="nucleotide sequence ID" value="NZ_CP049140.1"/>
</dbReference>
<name>A0A6G6IPR9_PSENT</name>
<keyword evidence="5 8" id="KW-1133">Transmembrane helix</keyword>
<evidence type="ECO:0000256" key="1">
    <source>
        <dbReference type="ARBA" id="ARBA00001946"/>
    </source>
</evidence>
<evidence type="ECO:0000313" key="15">
    <source>
        <dbReference type="Proteomes" id="UP000608450"/>
    </source>
</evidence>
<dbReference type="AlphaFoldDB" id="A0A6G6IPR9"/>
<dbReference type="SMART" id="SM00267">
    <property type="entry name" value="GGDEF"/>
    <property type="match status" value="1"/>
</dbReference>
<dbReference type="EC" id="2.7.7.65" evidence="3"/>
<reference evidence="13 14" key="1">
    <citation type="submission" date="2020-02" db="EMBL/GenBank/DDBJ databases">
        <title>Integrative conjugative elements (ICEs) and plasmids drive adaptation of Pseudomonas nitroreducens strain HBP1 to wastewater environment.</title>
        <authorList>
            <person name="Sentchilo V."/>
            <person name="Carraro N."/>
            <person name="Bertelli C."/>
            <person name="van der Meer J.R."/>
        </authorList>
    </citation>
    <scope>NUCLEOTIDE SEQUENCE [LARGE SCALE GENOMIC DNA]</scope>
    <source>
        <strain evidence="13 14">HBP1</strain>
    </source>
</reference>
<dbReference type="Gene3D" id="3.30.70.270">
    <property type="match status" value="1"/>
</dbReference>
<dbReference type="NCBIfam" id="TIGR00254">
    <property type="entry name" value="GGDEF"/>
    <property type="match status" value="1"/>
</dbReference>
<comment type="subcellular location">
    <subcellularLocation>
        <location evidence="2">Cell inner membrane</location>
    </subcellularLocation>
</comment>
<dbReference type="SMART" id="SM01079">
    <property type="entry name" value="CHASE"/>
    <property type="match status" value="1"/>
</dbReference>
<organism evidence="13 14">
    <name type="scientific">Pseudomonas nitroreducens</name>
    <dbReference type="NCBI Taxonomy" id="46680"/>
    <lineage>
        <taxon>Bacteria</taxon>
        <taxon>Pseudomonadati</taxon>
        <taxon>Pseudomonadota</taxon>
        <taxon>Gammaproteobacteria</taxon>
        <taxon>Pseudomonadales</taxon>
        <taxon>Pseudomonadaceae</taxon>
        <taxon>Pseudomonas</taxon>
    </lineage>
</organism>
<dbReference type="SUPFAM" id="SSF55073">
    <property type="entry name" value="Nucleotide cyclase"/>
    <property type="match status" value="1"/>
</dbReference>
<dbReference type="Gene3D" id="3.30.450.350">
    <property type="entry name" value="CHASE domain"/>
    <property type="match status" value="1"/>
</dbReference>
<evidence type="ECO:0000313" key="13">
    <source>
        <dbReference type="EMBL" id="QIE85098.1"/>
    </source>
</evidence>
<evidence type="ECO:0000313" key="12">
    <source>
        <dbReference type="EMBL" id="MBG6286503.1"/>
    </source>
</evidence>
<dbReference type="InterPro" id="IPR000014">
    <property type="entry name" value="PAS"/>
</dbReference>
<evidence type="ECO:0000259" key="10">
    <source>
        <dbReference type="PROSITE" id="PS50839"/>
    </source>
</evidence>
<dbReference type="Proteomes" id="UP000608450">
    <property type="component" value="Unassembled WGS sequence"/>
</dbReference>
<dbReference type="PROSITE" id="PS50112">
    <property type="entry name" value="PAS"/>
    <property type="match status" value="1"/>
</dbReference>
<feature type="transmembrane region" description="Helical" evidence="8">
    <location>
        <begin position="259"/>
        <end position="281"/>
    </location>
</feature>
<evidence type="ECO:0000256" key="3">
    <source>
        <dbReference type="ARBA" id="ARBA00012528"/>
    </source>
</evidence>
<accession>A0A6G6IPR9</accession>
<evidence type="ECO:0000259" key="11">
    <source>
        <dbReference type="PROSITE" id="PS50887"/>
    </source>
</evidence>
<evidence type="ECO:0000313" key="14">
    <source>
        <dbReference type="Proteomes" id="UP000501063"/>
    </source>
</evidence>
<dbReference type="GO" id="GO:0043709">
    <property type="term" value="P:cell adhesion involved in single-species biofilm formation"/>
    <property type="evidence" value="ECO:0007669"/>
    <property type="project" value="TreeGrafter"/>
</dbReference>
<reference evidence="12 15" key="2">
    <citation type="submission" date="2020-11" db="EMBL/GenBank/DDBJ databases">
        <title>Enhanced detection system for hospital associated transmission using whole genome sequencing surveillance.</title>
        <authorList>
            <person name="Harrison L.H."/>
            <person name="Van Tyne D."/>
            <person name="Marsh J.W."/>
            <person name="Griffith M.P."/>
            <person name="Snyder D.J."/>
            <person name="Cooper V.S."/>
            <person name="Mustapha M."/>
        </authorList>
    </citation>
    <scope>NUCLEOTIDE SEQUENCE [LARGE SCALE GENOMIC DNA]</scope>
    <source>
        <strain evidence="12 15">PSA00705</strain>
    </source>
</reference>
<dbReference type="PROSITE" id="PS50887">
    <property type="entry name" value="GGDEF"/>
    <property type="match status" value="1"/>
</dbReference>
<evidence type="ECO:0000256" key="2">
    <source>
        <dbReference type="ARBA" id="ARBA00004533"/>
    </source>
</evidence>
<dbReference type="InterPro" id="IPR029787">
    <property type="entry name" value="Nucleotide_cyclase"/>
</dbReference>
<comment type="catalytic activity">
    <reaction evidence="7">
        <text>2 GTP = 3',3'-c-di-GMP + 2 diphosphate</text>
        <dbReference type="Rhea" id="RHEA:24898"/>
        <dbReference type="ChEBI" id="CHEBI:33019"/>
        <dbReference type="ChEBI" id="CHEBI:37565"/>
        <dbReference type="ChEBI" id="CHEBI:58805"/>
        <dbReference type="EC" id="2.7.7.65"/>
    </reaction>
</comment>
<evidence type="ECO:0000256" key="6">
    <source>
        <dbReference type="ARBA" id="ARBA00023136"/>
    </source>
</evidence>
<keyword evidence="4 8" id="KW-0812">Transmembrane</keyword>
<dbReference type="PANTHER" id="PTHR45138">
    <property type="entry name" value="REGULATORY COMPONENTS OF SENSORY TRANSDUCTION SYSTEM"/>
    <property type="match status" value="1"/>
</dbReference>
<dbReference type="GO" id="GO:0005886">
    <property type="term" value="C:plasma membrane"/>
    <property type="evidence" value="ECO:0007669"/>
    <property type="project" value="UniProtKB-SubCell"/>
</dbReference>
<dbReference type="Gene3D" id="3.30.450.20">
    <property type="entry name" value="PAS domain"/>
    <property type="match status" value="1"/>
</dbReference>
<dbReference type="InterPro" id="IPR050469">
    <property type="entry name" value="Diguanylate_Cyclase"/>
</dbReference>
<feature type="domain" description="GGDEF" evidence="11">
    <location>
        <begin position="475"/>
        <end position="611"/>
    </location>
</feature>
<dbReference type="GO" id="GO:0052621">
    <property type="term" value="F:diguanylate cyclase activity"/>
    <property type="evidence" value="ECO:0007669"/>
    <property type="project" value="UniProtKB-EC"/>
</dbReference>
<dbReference type="Pfam" id="PF00990">
    <property type="entry name" value="GGDEF"/>
    <property type="match status" value="1"/>
</dbReference>
<evidence type="ECO:0000256" key="4">
    <source>
        <dbReference type="ARBA" id="ARBA00022692"/>
    </source>
</evidence>
<evidence type="ECO:0000256" key="8">
    <source>
        <dbReference type="SAM" id="Phobius"/>
    </source>
</evidence>
<dbReference type="InterPro" id="IPR035965">
    <property type="entry name" value="PAS-like_dom_sf"/>
</dbReference>
<dbReference type="Pfam" id="PF13188">
    <property type="entry name" value="PAS_8"/>
    <property type="match status" value="1"/>
</dbReference>
<dbReference type="FunFam" id="3.30.70.270:FF:000001">
    <property type="entry name" value="Diguanylate cyclase domain protein"/>
    <property type="match status" value="1"/>
</dbReference>
<dbReference type="Proteomes" id="UP000501063">
    <property type="component" value="Chromosome"/>
</dbReference>
<dbReference type="KEGG" id="pnt:G5B91_01965"/>
<dbReference type="GO" id="GO:0007165">
    <property type="term" value="P:signal transduction"/>
    <property type="evidence" value="ECO:0007669"/>
    <property type="project" value="UniProtKB-ARBA"/>
</dbReference>
<feature type="domain" description="PAS" evidence="9">
    <location>
        <begin position="315"/>
        <end position="361"/>
    </location>
</feature>
<sequence length="630" mass="71223">MRRLQSSLATYLGLGGLLCVLLLASAWLGKELASSERQRVQERLVYQGRSLAHQLEANLHEQVQGLDLLAQLWTHHGRMPRAEWELDARFYVRSFPGYQSIQWSGPDLRIRWLEPLQGNEAALGFHLTDRHPNYDTAIAARNSGKPRLSDSVELLQGGRGFVLYTPVFIRGADNELQFDGFMQGVFRVGNLMDNLLQQLDNQLFSVRLLEHGRPLYVREQPDSDAEQTLRVPLRLLNNRSFELELSPTAQLVRSLSSPLPLVVFGGGVAISLLLVAALFLARENARRATALSASNQLLNQEAEQRQSVEATLHESRERLQLALDLTDSSRDALFIFDLQHRELLHMNRATYNALGYSADEFRHLLRDDPERLIPGFHAWIQLVQQAHRLNLSMIFQREMQRRDGSLQPAEINTQLIHQGDRDYLIAVARDNSERLQLEAQLQKLSQQDGLTGLYNRRYFDRQLQSEWRRLRRADAPLAVLMLDVDHFKRFNDCLGHLAGDDALRRLASCLQECLQREGDVACRYGGEEFVIILTDTGLEGASHVAARIHRRVAEMGIAHPAAELGRLTMSIGLAIATPGQDTEPDQLIAQADQALYAAKHKGRNQTCVWPLEEPLALPLSLRERGPFGAG</sequence>
<dbReference type="InterPro" id="IPR000160">
    <property type="entry name" value="GGDEF_dom"/>
</dbReference>
<keyword evidence="15" id="KW-1185">Reference proteome</keyword>
<dbReference type="CDD" id="cd01949">
    <property type="entry name" value="GGDEF"/>
    <property type="match status" value="1"/>
</dbReference>
<dbReference type="PROSITE" id="PS50839">
    <property type="entry name" value="CHASE"/>
    <property type="match status" value="1"/>
</dbReference>
<dbReference type="GO" id="GO:1902201">
    <property type="term" value="P:negative regulation of bacterial-type flagellum-dependent cell motility"/>
    <property type="evidence" value="ECO:0007669"/>
    <property type="project" value="TreeGrafter"/>
</dbReference>
<dbReference type="EMBL" id="CP049140">
    <property type="protein sequence ID" value="QIE85098.1"/>
    <property type="molecule type" value="Genomic_DNA"/>
</dbReference>